<dbReference type="STRING" id="27349.A0A0L6VME6"/>
<sequence>ERLLRKNVSSYLVPITNTLKHELIILFPSVFLLHGVVVNCKNLLNPWDQVNDNPSFSCTAAVASKTFESDSKCRIGHFDADASANRDIGSRYGVSGL</sequence>
<evidence type="ECO:0000313" key="1">
    <source>
        <dbReference type="EMBL" id="KNZ61762.1"/>
    </source>
</evidence>
<dbReference type="VEuPathDB" id="FungiDB:VP01_13608g1"/>
<gene>
    <name evidence="1" type="ORF">VP01_13608g1</name>
</gene>
<dbReference type="AlphaFoldDB" id="A0A0L6VME6"/>
<feature type="non-terminal residue" evidence="1">
    <location>
        <position position="1"/>
    </location>
</feature>
<organism evidence="1 2">
    <name type="scientific">Puccinia sorghi</name>
    <dbReference type="NCBI Taxonomy" id="27349"/>
    <lineage>
        <taxon>Eukaryota</taxon>
        <taxon>Fungi</taxon>
        <taxon>Dikarya</taxon>
        <taxon>Basidiomycota</taxon>
        <taxon>Pucciniomycotina</taxon>
        <taxon>Pucciniomycetes</taxon>
        <taxon>Pucciniales</taxon>
        <taxon>Pucciniaceae</taxon>
        <taxon>Puccinia</taxon>
    </lineage>
</organism>
<reference evidence="1 2" key="1">
    <citation type="submission" date="2015-08" db="EMBL/GenBank/DDBJ databases">
        <title>Next Generation Sequencing and Analysis of the Genome of Puccinia sorghi L Schw, the Causal Agent of Maize Common Rust.</title>
        <authorList>
            <person name="Rochi L."/>
            <person name="Burguener G."/>
            <person name="Darino M."/>
            <person name="Turjanski A."/>
            <person name="Kreff E."/>
            <person name="Dieguez M.J."/>
            <person name="Sacco F."/>
        </authorList>
    </citation>
    <scope>NUCLEOTIDE SEQUENCE [LARGE SCALE GENOMIC DNA]</scope>
    <source>
        <strain evidence="1 2">RO10H11247</strain>
    </source>
</reference>
<name>A0A0L6VME6_9BASI</name>
<dbReference type="Proteomes" id="UP000037035">
    <property type="component" value="Unassembled WGS sequence"/>
</dbReference>
<evidence type="ECO:0000313" key="2">
    <source>
        <dbReference type="Proteomes" id="UP000037035"/>
    </source>
</evidence>
<protein>
    <submittedName>
        <fullName evidence="1">Uncharacterized protein</fullName>
    </submittedName>
</protein>
<comment type="caution">
    <text evidence="1">The sequence shown here is derived from an EMBL/GenBank/DDBJ whole genome shotgun (WGS) entry which is preliminary data.</text>
</comment>
<dbReference type="EMBL" id="LAVV01004008">
    <property type="protein sequence ID" value="KNZ61762.1"/>
    <property type="molecule type" value="Genomic_DNA"/>
</dbReference>
<accession>A0A0L6VME6</accession>
<feature type="non-terminal residue" evidence="1">
    <location>
        <position position="97"/>
    </location>
</feature>
<proteinExistence type="predicted"/>
<keyword evidence="2" id="KW-1185">Reference proteome</keyword>